<dbReference type="Proteomes" id="UP001630127">
    <property type="component" value="Unassembled WGS sequence"/>
</dbReference>
<keyword evidence="3" id="KW-1185">Reference proteome</keyword>
<name>A0ABD2ZAH6_9GENT</name>
<organism evidence="2 3">
    <name type="scientific">Cinchona calisaya</name>
    <dbReference type="NCBI Taxonomy" id="153742"/>
    <lineage>
        <taxon>Eukaryota</taxon>
        <taxon>Viridiplantae</taxon>
        <taxon>Streptophyta</taxon>
        <taxon>Embryophyta</taxon>
        <taxon>Tracheophyta</taxon>
        <taxon>Spermatophyta</taxon>
        <taxon>Magnoliopsida</taxon>
        <taxon>eudicotyledons</taxon>
        <taxon>Gunneridae</taxon>
        <taxon>Pentapetalae</taxon>
        <taxon>asterids</taxon>
        <taxon>lamiids</taxon>
        <taxon>Gentianales</taxon>
        <taxon>Rubiaceae</taxon>
        <taxon>Cinchonoideae</taxon>
        <taxon>Cinchoneae</taxon>
        <taxon>Cinchona</taxon>
    </lineage>
</organism>
<comment type="caution">
    <text evidence="2">The sequence shown here is derived from an EMBL/GenBank/DDBJ whole genome shotgun (WGS) entry which is preliminary data.</text>
</comment>
<sequence length="180" mass="19255">MLVERESNLSLGLVGLQLRNAECNYRLLPCVVSIDAALKFFYYVHEGFQGPVISWADYITKGADGLEGLQFPVIGNSPTDGGSKQSLVDVVTSHEASIENVVSNRVPVKVDVPDASIVEQCTALENLLNGSSLLAKTIPNTSNLFDLLTGMDPDFGPKKKVKKGVEVSTGDTDANISDSP</sequence>
<evidence type="ECO:0000313" key="2">
    <source>
        <dbReference type="EMBL" id="KAL3516477.1"/>
    </source>
</evidence>
<accession>A0ABD2ZAH6</accession>
<dbReference type="AlphaFoldDB" id="A0ABD2ZAH6"/>
<feature type="compositionally biased region" description="Polar residues" evidence="1">
    <location>
        <begin position="169"/>
        <end position="180"/>
    </location>
</feature>
<proteinExistence type="predicted"/>
<dbReference type="EMBL" id="JBJUIK010000010">
    <property type="protein sequence ID" value="KAL3516477.1"/>
    <property type="molecule type" value="Genomic_DNA"/>
</dbReference>
<protein>
    <submittedName>
        <fullName evidence="2">Uncharacterized protein</fullName>
    </submittedName>
</protein>
<evidence type="ECO:0000256" key="1">
    <source>
        <dbReference type="SAM" id="MobiDB-lite"/>
    </source>
</evidence>
<reference evidence="2 3" key="1">
    <citation type="submission" date="2024-11" db="EMBL/GenBank/DDBJ databases">
        <title>A near-complete genome assembly of Cinchona calisaya.</title>
        <authorList>
            <person name="Lian D.C."/>
            <person name="Zhao X.W."/>
            <person name="Wei L."/>
        </authorList>
    </citation>
    <scope>NUCLEOTIDE SEQUENCE [LARGE SCALE GENOMIC DNA]</scope>
    <source>
        <tissue evidence="2">Nenye</tissue>
    </source>
</reference>
<gene>
    <name evidence="2" type="ORF">ACH5RR_023379</name>
</gene>
<feature type="region of interest" description="Disordered" evidence="1">
    <location>
        <begin position="156"/>
        <end position="180"/>
    </location>
</feature>
<evidence type="ECO:0000313" key="3">
    <source>
        <dbReference type="Proteomes" id="UP001630127"/>
    </source>
</evidence>